<dbReference type="VEuPathDB" id="VectorBase:PPAI003466"/>
<reference evidence="2" key="1">
    <citation type="submission" date="2022-08" db="UniProtKB">
        <authorList>
            <consortium name="EnsemblMetazoa"/>
        </authorList>
    </citation>
    <scope>IDENTIFICATION</scope>
    <source>
        <strain evidence="2">Israel</strain>
    </source>
</reference>
<dbReference type="VEuPathDB" id="VectorBase:PPAPM1_004978"/>
<dbReference type="AlphaFoldDB" id="A0A1B0D7E3"/>
<evidence type="ECO:0000313" key="3">
    <source>
        <dbReference type="Proteomes" id="UP000092462"/>
    </source>
</evidence>
<dbReference type="Proteomes" id="UP000092462">
    <property type="component" value="Unassembled WGS sequence"/>
</dbReference>
<keyword evidence="3" id="KW-1185">Reference proteome</keyword>
<accession>A0A1B0D7E3</accession>
<protein>
    <submittedName>
        <fullName evidence="2">Uncharacterized protein</fullName>
    </submittedName>
</protein>
<evidence type="ECO:0000313" key="2">
    <source>
        <dbReference type="EnsemblMetazoa" id="PPAI003466-PA"/>
    </source>
</evidence>
<evidence type="ECO:0000256" key="1">
    <source>
        <dbReference type="SAM" id="MobiDB-lite"/>
    </source>
</evidence>
<dbReference type="EMBL" id="AJVK01003879">
    <property type="status" value="NOT_ANNOTATED_CDS"/>
    <property type="molecule type" value="Genomic_DNA"/>
</dbReference>
<dbReference type="EnsemblMetazoa" id="PPAI003466-RA">
    <property type="protein sequence ID" value="PPAI003466-PA"/>
    <property type="gene ID" value="PPAI003466"/>
</dbReference>
<proteinExistence type="predicted"/>
<feature type="compositionally biased region" description="Basic and acidic residues" evidence="1">
    <location>
        <begin position="14"/>
        <end position="23"/>
    </location>
</feature>
<sequence length="223" mass="24274">MDHESCKTTPNIVRRLEPHHRALLESGSQSAKSSPLPHRRLDKLEGVIRDKPCLGVRKREDEINSSAECSPSVGRKFSGGCAGKCHQDTPTMGTPVARRRVDSDGSRRKVSCDECSGVRRREVYSSPMKGVLGEPGAFSSPILNRKSAGDSVALFSGVMSKSALVDDGSPSRIAPAEDADGELSCQPDQTIVSGWLKFRDNKRVNEKILVLLILRLNPNPKIS</sequence>
<name>A0A1B0D7E3_PHLPP</name>
<organism evidence="2 3">
    <name type="scientific">Phlebotomus papatasi</name>
    <name type="common">Sandfly</name>
    <dbReference type="NCBI Taxonomy" id="29031"/>
    <lineage>
        <taxon>Eukaryota</taxon>
        <taxon>Metazoa</taxon>
        <taxon>Ecdysozoa</taxon>
        <taxon>Arthropoda</taxon>
        <taxon>Hexapoda</taxon>
        <taxon>Insecta</taxon>
        <taxon>Pterygota</taxon>
        <taxon>Neoptera</taxon>
        <taxon>Endopterygota</taxon>
        <taxon>Diptera</taxon>
        <taxon>Nematocera</taxon>
        <taxon>Psychodoidea</taxon>
        <taxon>Psychodidae</taxon>
        <taxon>Phlebotomus</taxon>
        <taxon>Phlebotomus</taxon>
    </lineage>
</organism>
<dbReference type="EMBL" id="AJVK01003880">
    <property type="status" value="NOT_ANNOTATED_CDS"/>
    <property type="molecule type" value="Genomic_DNA"/>
</dbReference>
<feature type="region of interest" description="Disordered" evidence="1">
    <location>
        <begin position="1"/>
        <end position="44"/>
    </location>
</feature>